<feature type="compositionally biased region" description="Polar residues" evidence="1">
    <location>
        <begin position="263"/>
        <end position="282"/>
    </location>
</feature>
<name>A0A4S4KZP5_9AGAM</name>
<dbReference type="AlphaFoldDB" id="A0A4S4KZP5"/>
<feature type="region of interest" description="Disordered" evidence="1">
    <location>
        <begin position="600"/>
        <end position="623"/>
    </location>
</feature>
<protein>
    <submittedName>
        <fullName evidence="2">Uncharacterized protein</fullName>
    </submittedName>
</protein>
<feature type="region of interest" description="Disordered" evidence="1">
    <location>
        <begin position="440"/>
        <end position="481"/>
    </location>
</feature>
<dbReference type="OrthoDB" id="3269282at2759"/>
<evidence type="ECO:0000313" key="3">
    <source>
        <dbReference type="Proteomes" id="UP000308199"/>
    </source>
</evidence>
<evidence type="ECO:0000313" key="2">
    <source>
        <dbReference type="EMBL" id="THH04446.1"/>
    </source>
</evidence>
<feature type="region of interest" description="Disordered" evidence="1">
    <location>
        <begin position="1"/>
        <end position="46"/>
    </location>
</feature>
<comment type="caution">
    <text evidence="2">The sequence shown here is derived from an EMBL/GenBank/DDBJ whole genome shotgun (WGS) entry which is preliminary data.</text>
</comment>
<evidence type="ECO:0000256" key="1">
    <source>
        <dbReference type="SAM" id="MobiDB-lite"/>
    </source>
</evidence>
<gene>
    <name evidence="2" type="ORF">EW145_g5516</name>
</gene>
<keyword evidence="3" id="KW-1185">Reference proteome</keyword>
<accession>A0A4S4KZP5</accession>
<feature type="compositionally biased region" description="Low complexity" evidence="1">
    <location>
        <begin position="600"/>
        <end position="612"/>
    </location>
</feature>
<reference evidence="2 3" key="1">
    <citation type="submission" date="2019-02" db="EMBL/GenBank/DDBJ databases">
        <title>Genome sequencing of the rare red list fungi Phellinidium pouzarii.</title>
        <authorList>
            <person name="Buettner E."/>
            <person name="Kellner H."/>
        </authorList>
    </citation>
    <scope>NUCLEOTIDE SEQUENCE [LARGE SCALE GENOMIC DNA]</scope>
    <source>
        <strain evidence="2 3">DSM 108285</strain>
    </source>
</reference>
<feature type="region of interest" description="Disordered" evidence="1">
    <location>
        <begin position="263"/>
        <end position="295"/>
    </location>
</feature>
<dbReference type="Proteomes" id="UP000308199">
    <property type="component" value="Unassembled WGS sequence"/>
</dbReference>
<dbReference type="EMBL" id="SGPK01000342">
    <property type="protein sequence ID" value="THH04446.1"/>
    <property type="molecule type" value="Genomic_DNA"/>
</dbReference>
<feature type="compositionally biased region" description="Acidic residues" evidence="1">
    <location>
        <begin position="20"/>
        <end position="39"/>
    </location>
</feature>
<sequence>MKDLVDYSPSSETLSLTDDFNFEDEDDEAKPEELDEEWDFEPKPGDSVWVKSKNTERETWVNKALFYSVRYHRNVRRFFAPLLGEIKPDTPHVRRLLKKAGCIDSEGQKAQMLSAGSVLLNVPASITVPSMSSASDMQSTSTEEEQSINPRLVRFDERCVLIPEGTPKHARQQPRIGTFDVPIPLGLPWRWPGISPAKDKEPGDQGAKIGDAEPPKSNITLKVPFPIFRRRSHSSVQQIVSPLPPCLVQRHESSVPHILLPDQSSSEITLPSSSKSLPGQSLEQERRRIKRSTSLPPYPQDIIVETVPLRACCTQCISACETRAYLPPLKESSREQSSFGSPDRRSRRNIYEGAKGEEEDWCAGLHFTKGALRLRRSASTEHGSHGERESASLLGALVSVDEVDLKRSTSPSSSPRTSLYGGKANLAALNTKDLDRIKVKKESGSPNGDSEEDLFPLPSPKRSPAVSPSDSATYLPALGNSTEPRNLEAAIKAKMATREREREREWAKSSAAVPITKAQMHTGVAVSHFQPRVDEIVYDPSLPDPDALPSGSTILLNSPPRSPPLSLRSAHFPSSSPPTFTSVPASALSTSITMPIVPMASSSTSNSPPSVVQFPPHTARRRPSVTQILRAGVGALRGISIGAQAGQGTASISTYSAYSGRMIV</sequence>
<organism evidence="2 3">
    <name type="scientific">Phellinidium pouzarii</name>
    <dbReference type="NCBI Taxonomy" id="167371"/>
    <lineage>
        <taxon>Eukaryota</taxon>
        <taxon>Fungi</taxon>
        <taxon>Dikarya</taxon>
        <taxon>Basidiomycota</taxon>
        <taxon>Agaricomycotina</taxon>
        <taxon>Agaricomycetes</taxon>
        <taxon>Hymenochaetales</taxon>
        <taxon>Hymenochaetaceae</taxon>
        <taxon>Phellinidium</taxon>
    </lineage>
</organism>
<proteinExistence type="predicted"/>